<proteinExistence type="predicted"/>
<gene>
    <name evidence="1" type="ORF">ACFQHR_04750</name>
</gene>
<dbReference type="EMBL" id="JBHSYQ010000003">
    <property type="protein sequence ID" value="MFC6996920.1"/>
    <property type="molecule type" value="Genomic_DNA"/>
</dbReference>
<protein>
    <submittedName>
        <fullName evidence="1">YdeI family protein</fullName>
    </submittedName>
</protein>
<dbReference type="Proteomes" id="UP001596405">
    <property type="component" value="Unassembled WGS sequence"/>
</dbReference>
<sequence length="191" mass="21966">MQQKEVEIFYPANRAAWRKWLETNHLSSQAVWLIFYTKKSGKSTITWAEAVEEALCYGWIDSKKVKIDEEKAHQFFSKRKPKSTWSKINKAKVQQLIADGRMTAAGLQIIETAQQNGSWNLLDSVEELVIPEDLEAAFATHPTAKDFFLRLSKSARKVLLQGLVLAKRPETRQKRITEIVDLANQKQKPRP</sequence>
<evidence type="ECO:0000313" key="2">
    <source>
        <dbReference type="Proteomes" id="UP001596405"/>
    </source>
</evidence>
<dbReference type="Pfam" id="PF13376">
    <property type="entry name" value="OmdA"/>
    <property type="match status" value="1"/>
</dbReference>
<dbReference type="RefSeq" id="WP_066622894.1">
    <property type="nucleotide sequence ID" value="NZ_JBHSYQ010000003.1"/>
</dbReference>
<evidence type="ECO:0000313" key="1">
    <source>
        <dbReference type="EMBL" id="MFC6996920.1"/>
    </source>
</evidence>
<name>A0ABW2DGY5_9BACT</name>
<comment type="caution">
    <text evidence="1">The sequence shown here is derived from an EMBL/GenBank/DDBJ whole genome shotgun (WGS) entry which is preliminary data.</text>
</comment>
<keyword evidence="2" id="KW-1185">Reference proteome</keyword>
<organism evidence="1 2">
    <name type="scientific">Rufibacter roseus</name>
    <dbReference type="NCBI Taxonomy" id="1567108"/>
    <lineage>
        <taxon>Bacteria</taxon>
        <taxon>Pseudomonadati</taxon>
        <taxon>Bacteroidota</taxon>
        <taxon>Cytophagia</taxon>
        <taxon>Cytophagales</taxon>
        <taxon>Hymenobacteraceae</taxon>
        <taxon>Rufibacter</taxon>
    </lineage>
</organism>
<reference evidence="2" key="1">
    <citation type="journal article" date="2019" name="Int. J. Syst. Evol. Microbiol.">
        <title>The Global Catalogue of Microorganisms (GCM) 10K type strain sequencing project: providing services to taxonomists for standard genome sequencing and annotation.</title>
        <authorList>
            <consortium name="The Broad Institute Genomics Platform"/>
            <consortium name="The Broad Institute Genome Sequencing Center for Infectious Disease"/>
            <person name="Wu L."/>
            <person name="Ma J."/>
        </authorList>
    </citation>
    <scope>NUCLEOTIDE SEQUENCE [LARGE SCALE GENOMIC DNA]</scope>
    <source>
        <strain evidence="2">CGMCC 4.7393</strain>
    </source>
</reference>
<accession>A0ABW2DGY5</accession>